<evidence type="ECO:0000313" key="2">
    <source>
        <dbReference type="Proteomes" id="UP000285478"/>
    </source>
</evidence>
<dbReference type="KEGG" id="htr:EPV75_10095"/>
<organism evidence="1 2">
    <name type="scientific">Hydrogenovibrio thermophilus</name>
    <dbReference type="NCBI Taxonomy" id="265883"/>
    <lineage>
        <taxon>Bacteria</taxon>
        <taxon>Pseudomonadati</taxon>
        <taxon>Pseudomonadota</taxon>
        <taxon>Gammaproteobacteria</taxon>
        <taxon>Thiotrichales</taxon>
        <taxon>Piscirickettsiaceae</taxon>
        <taxon>Hydrogenovibrio</taxon>
    </lineage>
</organism>
<dbReference type="AlphaFoldDB" id="A0A410H511"/>
<reference evidence="1 2" key="1">
    <citation type="journal article" date="2018" name="Environ. Microbiol.">
        <title>Genomes of ubiquitous marine and hypersaline Hydrogenovibrio, Thiomicrorhabdus and Thiomicrospira spp. encode a diversity of mechanisms to sustain chemolithoautotrophy in heterogeneous environments.</title>
        <authorList>
            <person name="Scott K.M."/>
            <person name="Williams J."/>
            <person name="Porter C.M.B."/>
            <person name="Russel S."/>
            <person name="Harmer T.L."/>
            <person name="Paul J.H."/>
            <person name="Antonen K.M."/>
            <person name="Bridges M.K."/>
            <person name="Camper G.J."/>
            <person name="Campla C.K."/>
            <person name="Casella L.G."/>
            <person name="Chase E."/>
            <person name="Conrad J.W."/>
            <person name="Cruz M.C."/>
            <person name="Dunlap D.S."/>
            <person name="Duran L."/>
            <person name="Fahsbender E.M."/>
            <person name="Goldsmith D.B."/>
            <person name="Keeley R.F."/>
            <person name="Kondoff M.R."/>
            <person name="Kussy B.I."/>
            <person name="Lane M.K."/>
            <person name="Lawler S."/>
            <person name="Leigh B.A."/>
            <person name="Lewis C."/>
            <person name="Lostal L.M."/>
            <person name="Marking D."/>
            <person name="Mancera P.A."/>
            <person name="McClenthan E.C."/>
            <person name="McIntyre E.A."/>
            <person name="Mine J.A."/>
            <person name="Modi S."/>
            <person name="Moore B.D."/>
            <person name="Morgan W.A."/>
            <person name="Nelson K.M."/>
            <person name="Nguyen K.N."/>
            <person name="Ogburn N."/>
            <person name="Parrino D.G."/>
            <person name="Pedapudi A.D."/>
            <person name="Pelham R.P."/>
            <person name="Preece A.M."/>
            <person name="Rampersad E.A."/>
            <person name="Richardson J.C."/>
            <person name="Rodgers C.M."/>
            <person name="Schaffer B.L."/>
            <person name="Sheridan N.E."/>
            <person name="Solone M.R."/>
            <person name="Staley Z.R."/>
            <person name="Tabuchi M."/>
            <person name="Waide R.J."/>
            <person name="Wanjugi P.W."/>
            <person name="Young S."/>
            <person name="Clum A."/>
            <person name="Daum C."/>
            <person name="Huntemann M."/>
            <person name="Ivanova N."/>
            <person name="Kyrpides N."/>
            <person name="Mikhailova N."/>
            <person name="Palaniappan K."/>
            <person name="Pillay M."/>
            <person name="Reddy T.B.K."/>
            <person name="Shapiro N."/>
            <person name="Stamatis D."/>
            <person name="Varghese N."/>
            <person name="Woyke T."/>
            <person name="Boden R."/>
            <person name="Freyermuth S.K."/>
            <person name="Kerfeld C.A."/>
        </authorList>
    </citation>
    <scope>NUCLEOTIDE SEQUENCE [LARGE SCALE GENOMIC DNA]</scope>
    <source>
        <strain evidence="1 2">JR-2</strain>
    </source>
</reference>
<accession>A0A410H511</accession>
<dbReference type="RefSeq" id="WP_128385304.1">
    <property type="nucleotide sequence ID" value="NZ_CP035033.1"/>
</dbReference>
<dbReference type="EMBL" id="CP035033">
    <property type="protein sequence ID" value="QAB15991.1"/>
    <property type="molecule type" value="Genomic_DNA"/>
</dbReference>
<dbReference type="Proteomes" id="UP000285478">
    <property type="component" value="Chromosome"/>
</dbReference>
<evidence type="ECO:0000313" key="1">
    <source>
        <dbReference type="EMBL" id="QAB15991.1"/>
    </source>
</evidence>
<name>A0A410H511_9GAMM</name>
<sequence>MRWIGQQEQPNGFYLIEVEQDDETERPVNFAVTDGERQALLFRQQGNKLLFMTEQPFPKPAELQPKNTQAWAFLNDLTASLSPSQPVLITGSHQALATVFYLADRFRETFDVRAVLASESAFPFVVKPARFLFPDFPAQAIGAATLLEDWKIPNRLCSEAALPGCFDGRLGDLWSQWTPPPHWQQVDCDHLPTTA</sequence>
<protein>
    <submittedName>
        <fullName evidence="1">Uncharacterized protein</fullName>
    </submittedName>
</protein>
<gene>
    <name evidence="1" type="ORF">EPV75_10095</name>
</gene>
<proteinExistence type="predicted"/>
<keyword evidence="2" id="KW-1185">Reference proteome</keyword>